<dbReference type="Pfam" id="PF00491">
    <property type="entry name" value="Arginase"/>
    <property type="match status" value="1"/>
</dbReference>
<protein>
    <submittedName>
        <fullName evidence="1">Agmatinase</fullName>
    </submittedName>
</protein>
<gene>
    <name evidence="1" type="ORF">PEV8663_00613</name>
</gene>
<sequence>MPLRSAPLPRMAGHLSFMRAQTKTISDVRPGDLAVLGVPFEDTSAPFAGQSLAPRALRETSVYFGWHANPQFSHPVDIDARQDISTDGLHERLCDLGDVSPGSEDEIHAALRAATRQISRNGACAVILGGSDRLSETVQSALLNCQTAQLGGTPHDARDFHVAPLPNGKGTTCSLGTTAQLAAFSRWRDVSKPLFVRFDLSVFETSLSALCDQPRLGGCDLDTVVQWLELLGQHEVSVIMLTGLNPNRPGMGVVKVGQRLMVTALLAFIYARLGFGIDHPSSQTSEENVLT</sequence>
<dbReference type="Gene3D" id="3.40.800.10">
    <property type="entry name" value="Ureohydrolase domain"/>
    <property type="match status" value="1"/>
</dbReference>
<dbReference type="AlphaFoldDB" id="A0A238JYV3"/>
<dbReference type="EMBL" id="FXYH01000002">
    <property type="protein sequence ID" value="SMX35848.1"/>
    <property type="molecule type" value="Genomic_DNA"/>
</dbReference>
<dbReference type="SUPFAM" id="SSF52768">
    <property type="entry name" value="Arginase/deacetylase"/>
    <property type="match status" value="1"/>
</dbReference>
<dbReference type="InterPro" id="IPR006035">
    <property type="entry name" value="Ureohydrolase"/>
</dbReference>
<keyword evidence="2" id="KW-1185">Reference proteome</keyword>
<dbReference type="Proteomes" id="UP000220836">
    <property type="component" value="Unassembled WGS sequence"/>
</dbReference>
<evidence type="ECO:0000313" key="1">
    <source>
        <dbReference type="EMBL" id="SMX35848.1"/>
    </source>
</evidence>
<evidence type="ECO:0000313" key="2">
    <source>
        <dbReference type="Proteomes" id="UP000220836"/>
    </source>
</evidence>
<organism evidence="1 2">
    <name type="scientific">Pelagimonas varians</name>
    <dbReference type="NCBI Taxonomy" id="696760"/>
    <lineage>
        <taxon>Bacteria</taxon>
        <taxon>Pseudomonadati</taxon>
        <taxon>Pseudomonadota</taxon>
        <taxon>Alphaproteobacteria</taxon>
        <taxon>Rhodobacterales</taxon>
        <taxon>Roseobacteraceae</taxon>
        <taxon>Pelagimonas</taxon>
    </lineage>
</organism>
<dbReference type="GO" id="GO:0016813">
    <property type="term" value="F:hydrolase activity, acting on carbon-nitrogen (but not peptide) bonds, in linear amidines"/>
    <property type="evidence" value="ECO:0007669"/>
    <property type="project" value="UniProtKB-ARBA"/>
</dbReference>
<dbReference type="GO" id="GO:0046872">
    <property type="term" value="F:metal ion binding"/>
    <property type="evidence" value="ECO:0007669"/>
    <property type="project" value="InterPro"/>
</dbReference>
<name>A0A238JYV3_9RHOB</name>
<dbReference type="OrthoDB" id="7812085at2"/>
<proteinExistence type="predicted"/>
<dbReference type="InterPro" id="IPR023696">
    <property type="entry name" value="Ureohydrolase_dom_sf"/>
</dbReference>
<dbReference type="RefSeq" id="WP_097803167.1">
    <property type="nucleotide sequence ID" value="NZ_FXYH01000002.1"/>
</dbReference>
<reference evidence="1 2" key="1">
    <citation type="submission" date="2017-05" db="EMBL/GenBank/DDBJ databases">
        <authorList>
            <person name="Song R."/>
            <person name="Chenine A.L."/>
            <person name="Ruprecht R.M."/>
        </authorList>
    </citation>
    <scope>NUCLEOTIDE SEQUENCE [LARGE SCALE GENOMIC DNA]</scope>
    <source>
        <strain evidence="1 2">CECT 8663</strain>
    </source>
</reference>
<accession>A0A238JYV3</accession>